<evidence type="ECO:0000313" key="2">
    <source>
        <dbReference type="WBParaSite" id="Hba_15188"/>
    </source>
</evidence>
<organism evidence="1 2">
    <name type="scientific">Heterorhabditis bacteriophora</name>
    <name type="common">Entomopathogenic nematode worm</name>
    <dbReference type="NCBI Taxonomy" id="37862"/>
    <lineage>
        <taxon>Eukaryota</taxon>
        <taxon>Metazoa</taxon>
        <taxon>Ecdysozoa</taxon>
        <taxon>Nematoda</taxon>
        <taxon>Chromadorea</taxon>
        <taxon>Rhabditida</taxon>
        <taxon>Rhabditina</taxon>
        <taxon>Rhabditomorpha</taxon>
        <taxon>Strongyloidea</taxon>
        <taxon>Heterorhabditidae</taxon>
        <taxon>Heterorhabditis</taxon>
    </lineage>
</organism>
<dbReference type="WBParaSite" id="Hba_15188">
    <property type="protein sequence ID" value="Hba_15188"/>
    <property type="gene ID" value="Hba_15188"/>
</dbReference>
<proteinExistence type="predicted"/>
<sequence length="203" mass="23672">MNEVQWIEDEKGFGYYINIGVIVKEHMINPEVRTTTFYLNVYIHIYLNTILSRVSTIHFVLTSFFYPPYFFTNILLARNITESVVCLECTACMTVTNLIQPYNSLSCELRNKEQCKDTNTGPIKRLELCAVWEPLNLPLFPNGFTYDGCMRYFEHSYNNIIDVATVVLRPERICSLEIGWCELNEVPNIVHCLRELCLECMNI</sequence>
<dbReference type="AlphaFoldDB" id="A0A1I7XBX5"/>
<accession>A0A1I7XBX5</accession>
<keyword evidence="1" id="KW-1185">Reference proteome</keyword>
<dbReference type="Proteomes" id="UP000095283">
    <property type="component" value="Unplaced"/>
</dbReference>
<reference evidence="2" key="1">
    <citation type="submission" date="2016-11" db="UniProtKB">
        <authorList>
            <consortium name="WormBaseParasite"/>
        </authorList>
    </citation>
    <scope>IDENTIFICATION</scope>
</reference>
<protein>
    <submittedName>
        <fullName evidence="2">Uncharacterized protein</fullName>
    </submittedName>
</protein>
<name>A0A1I7XBX5_HETBA</name>
<evidence type="ECO:0000313" key="1">
    <source>
        <dbReference type="Proteomes" id="UP000095283"/>
    </source>
</evidence>